<keyword evidence="2" id="KW-1185">Reference proteome</keyword>
<evidence type="ECO:0000313" key="1">
    <source>
        <dbReference type="EMBL" id="GME31804.1"/>
    </source>
</evidence>
<gene>
    <name evidence="1" type="primary">g184</name>
    <name evidence="1" type="ORF">NpPPO83_00000184</name>
</gene>
<name>A0ACB5S9D3_9PEZI</name>
<evidence type="ECO:0000313" key="2">
    <source>
        <dbReference type="Proteomes" id="UP001165186"/>
    </source>
</evidence>
<dbReference type="EMBL" id="BSXG01000059">
    <property type="protein sequence ID" value="GME31804.1"/>
    <property type="molecule type" value="Genomic_DNA"/>
</dbReference>
<comment type="caution">
    <text evidence="1">The sequence shown here is derived from an EMBL/GenBank/DDBJ whole genome shotgun (WGS) entry which is preliminary data.</text>
</comment>
<proteinExistence type="predicted"/>
<sequence>MALRLGSKRVCAALRAPRPFAFAPVSVQRYASSAATAASSLPNGVKESIEREASLATPDPAADSQTTRLVNDQMPYMVPTYVRPPPMFHKGEGCYLYDVENRKYLDFTAGIAVNALGHCDPQMVKLMAEQAQTLIHTSNLYHNPWTGALSKLLVEKTVAGGGMHTAEKTFICNSGSEANEAAIKFARKVGKELDPSGEKYELVSFHSSFHGRTMGSLSATPNPKYQKPFAPMVPGFRYGTYNDIEAIPSLVTESTCGVIIELIQGEGGVNVATPEFLLALRKRCTEVGAVLIYDEIQSGLGRTGQIWAHAALPKEAHPDILTTAKALGNGFPIGATIVNDFVVSKIKPGDHGTTFGGNPLACRLAHDIVGRLADPQLHQSVLKKEQIFRQHFEKLKQRFPDVITEIRGKGLILGLQLNQDPTPILTAARERGLLIITCGTNTLRFVPPLIISEAEIEQGINILEDAMNAVFKNTTKVSHKPYKSRHASKSALKEQSKGKIDSGDRGARRTPHQQVLSKLDRRNQAKQKRVGKHAEHVEATRVFAGRDGAPRVVAVVPLADDVSGRLAVGSLNGCLDLDVGAADVPEQGALRVEVERFKQRVQYLVVGRGLLQALDACRVADFVLFVLSAEQEVDALGELVLRSVESQGVSNVLAAVQGLDSAEPAKRRPQILGSLKSFITHFFPAQEKVHSLDNRQECLNLMRSLCTSMPKGVRWREERSWMAVEDVRWPSGKAAATEEEAKGDVVLTGVVRGKGLKADRLVEVGDWGTFQIEKITAAPLATRKKGKGEDMAVDMEGQDAVLDQPTEDQDDLAELAPEEAVMEDADDYPVSIAPSERKGVLLDDHHYFSEDEEAPRPKRLPRGTSKYQSAWYIDELSDSGSDLESVAGDDDGDFDMDGPANPADGMEGLDINGREPTEAAPSEYPQSEMFMDPSPDDEAEQIEAYRTERKKEAEDDLEFPDEIELHPQVLARERLIKYRGLKSLRTSTWETDEDRPYEPDYWRRLLEISDYKGAKSRVLREALVGGVQPGTRVNVHLRNVPLSLQSTYNPAHTLALFSLLRHEHKRTAVNYSITLSSDYEEPIKSKEEMIVQCGPRRFRINPVFSASGNTPNDVHKFDRFLHPGRSAIATFVAPITWGSVPALFFRRAVAEEDEGADGEDTAMEADKAADAEGEVQLIGTGTSLAPSTSRVISKRIILTGHPYKIHKRVVTVRYMFFNSEDVQWFKALQLWTKRGRSGFIKESLGTHGYFKATFDGRINPQDSVGVSLYKRVWPREARALEAGEAL</sequence>
<accession>A0ACB5S9D3</accession>
<reference evidence="1" key="1">
    <citation type="submission" date="2024-09" db="EMBL/GenBank/DDBJ databases">
        <title>Draft Genome Sequences of Neofusicoccum parvum.</title>
        <authorList>
            <person name="Ashida A."/>
            <person name="Camagna M."/>
            <person name="Tanaka A."/>
            <person name="Takemoto D."/>
        </authorList>
    </citation>
    <scope>NUCLEOTIDE SEQUENCE</scope>
    <source>
        <strain evidence="1">PPO83</strain>
    </source>
</reference>
<dbReference type="Proteomes" id="UP001165186">
    <property type="component" value="Unassembled WGS sequence"/>
</dbReference>
<protein>
    <submittedName>
        <fullName evidence="1">Pre-rRNA processing protein</fullName>
    </submittedName>
</protein>
<organism evidence="1 2">
    <name type="scientific">Neofusicoccum parvum</name>
    <dbReference type="NCBI Taxonomy" id="310453"/>
    <lineage>
        <taxon>Eukaryota</taxon>
        <taxon>Fungi</taxon>
        <taxon>Dikarya</taxon>
        <taxon>Ascomycota</taxon>
        <taxon>Pezizomycotina</taxon>
        <taxon>Dothideomycetes</taxon>
        <taxon>Dothideomycetes incertae sedis</taxon>
        <taxon>Botryosphaeriales</taxon>
        <taxon>Botryosphaeriaceae</taxon>
        <taxon>Neofusicoccum</taxon>
    </lineage>
</organism>